<dbReference type="RefSeq" id="WP_248942690.1">
    <property type="nucleotide sequence ID" value="NZ_JAKIKS010000143.1"/>
</dbReference>
<dbReference type="EMBL" id="JAKIKS010000143">
    <property type="protein sequence ID" value="MCL1127297.1"/>
    <property type="molecule type" value="Genomic_DNA"/>
</dbReference>
<dbReference type="InterPro" id="IPR011460">
    <property type="entry name" value="Lcl_C"/>
</dbReference>
<dbReference type="PANTHER" id="PTHR35812:SF1">
    <property type="entry name" value="LIPOPROTEIN"/>
    <property type="match status" value="1"/>
</dbReference>
<feature type="signal peptide" evidence="1">
    <location>
        <begin position="1"/>
        <end position="17"/>
    </location>
</feature>
<accession>A0ABT0LHW1</accession>
<evidence type="ECO:0000259" key="2">
    <source>
        <dbReference type="Pfam" id="PF07603"/>
    </source>
</evidence>
<keyword evidence="4" id="KW-1185">Reference proteome</keyword>
<evidence type="ECO:0000313" key="3">
    <source>
        <dbReference type="EMBL" id="MCL1127297.1"/>
    </source>
</evidence>
<organism evidence="3 4">
    <name type="scientific">Shewanella surugensis</name>
    <dbReference type="NCBI Taxonomy" id="212020"/>
    <lineage>
        <taxon>Bacteria</taxon>
        <taxon>Pseudomonadati</taxon>
        <taxon>Pseudomonadota</taxon>
        <taxon>Gammaproteobacteria</taxon>
        <taxon>Alteromonadales</taxon>
        <taxon>Shewanellaceae</taxon>
        <taxon>Shewanella</taxon>
    </lineage>
</organism>
<keyword evidence="1" id="KW-0732">Signal</keyword>
<evidence type="ECO:0000313" key="4">
    <source>
        <dbReference type="Proteomes" id="UP001203423"/>
    </source>
</evidence>
<protein>
    <submittedName>
        <fullName evidence="3">DUF1566 domain-containing protein</fullName>
    </submittedName>
</protein>
<comment type="caution">
    <text evidence="3">The sequence shown here is derived from an EMBL/GenBank/DDBJ whole genome shotgun (WGS) entry which is preliminary data.</text>
</comment>
<dbReference type="PANTHER" id="PTHR35812">
    <property type="entry name" value="LIPOPROTEIN"/>
    <property type="match status" value="1"/>
</dbReference>
<reference evidence="3 4" key="1">
    <citation type="submission" date="2022-01" db="EMBL/GenBank/DDBJ databases">
        <title>Whole genome-based taxonomy of the Shewanellaceae.</title>
        <authorList>
            <person name="Martin-Rodriguez A.J."/>
        </authorList>
    </citation>
    <scope>NUCLEOTIDE SEQUENCE [LARGE SCALE GENOMIC DNA]</scope>
    <source>
        <strain evidence="3 4">DSM 17177</strain>
    </source>
</reference>
<gene>
    <name evidence="3" type="ORF">L2764_23175</name>
</gene>
<feature type="chain" id="PRO_5045287100" evidence="1">
    <location>
        <begin position="18"/>
        <end position="157"/>
    </location>
</feature>
<name>A0ABT0LHW1_9GAMM</name>
<proteinExistence type="predicted"/>
<dbReference type="Pfam" id="PF07603">
    <property type="entry name" value="Lcl_C"/>
    <property type="match status" value="1"/>
</dbReference>
<dbReference type="Proteomes" id="UP001203423">
    <property type="component" value="Unassembled WGS sequence"/>
</dbReference>
<evidence type="ECO:0000256" key="1">
    <source>
        <dbReference type="SAM" id="SignalP"/>
    </source>
</evidence>
<feature type="domain" description="Lcl C-terminal" evidence="2">
    <location>
        <begin position="36"/>
        <end position="157"/>
    </location>
</feature>
<sequence length="157" mass="18235">MKLFVIYIALLMSSFLAYGECQNYDYYIDNQYGSSTHLRTQLEWMRCPVGMNWTPEGCEGEASRFTWQAALVYAADVVFNDKMDWRVPNKNELQSIVNYYCNEPAVNDNVFMDIPLSDYWTSTHTVADHDNVWSVNLAIGTVNTSPKNRELFFLLVR</sequence>